<evidence type="ECO:0000256" key="5">
    <source>
        <dbReference type="ARBA" id="ARBA00023136"/>
    </source>
</evidence>
<dbReference type="AlphaFoldDB" id="A0AAE0TLX1"/>
<evidence type="ECO:0000256" key="2">
    <source>
        <dbReference type="ARBA" id="ARBA00010992"/>
    </source>
</evidence>
<evidence type="ECO:0000259" key="7">
    <source>
        <dbReference type="PROSITE" id="PS50850"/>
    </source>
</evidence>
<dbReference type="SUPFAM" id="SSF103473">
    <property type="entry name" value="MFS general substrate transporter"/>
    <property type="match status" value="1"/>
</dbReference>
<dbReference type="GO" id="GO:0005351">
    <property type="term" value="F:carbohydrate:proton symporter activity"/>
    <property type="evidence" value="ECO:0007669"/>
    <property type="project" value="TreeGrafter"/>
</dbReference>
<keyword evidence="4 6" id="KW-1133">Transmembrane helix</keyword>
<evidence type="ECO:0000256" key="6">
    <source>
        <dbReference type="SAM" id="Phobius"/>
    </source>
</evidence>
<proteinExistence type="inferred from homology"/>
<dbReference type="PROSITE" id="PS50850">
    <property type="entry name" value="MFS"/>
    <property type="match status" value="1"/>
</dbReference>
<dbReference type="Pfam" id="PF00083">
    <property type="entry name" value="Sugar_tr"/>
    <property type="match status" value="1"/>
</dbReference>
<feature type="domain" description="Major facilitator superfamily (MFS) profile" evidence="7">
    <location>
        <begin position="12"/>
        <end position="103"/>
    </location>
</feature>
<evidence type="ECO:0000256" key="3">
    <source>
        <dbReference type="ARBA" id="ARBA00022692"/>
    </source>
</evidence>
<dbReference type="Proteomes" id="UP001274830">
    <property type="component" value="Unassembled WGS sequence"/>
</dbReference>
<comment type="caution">
    <text evidence="8">The sequence shown here is derived from an EMBL/GenBank/DDBJ whole genome shotgun (WGS) entry which is preliminary data.</text>
</comment>
<feature type="transmembrane region" description="Helical" evidence="6">
    <location>
        <begin position="7"/>
        <end position="31"/>
    </location>
</feature>
<comment type="similarity">
    <text evidence="2">Belongs to the major facilitator superfamily. Sugar transporter (TC 2.A.1.1) family.</text>
</comment>
<evidence type="ECO:0000256" key="4">
    <source>
        <dbReference type="ARBA" id="ARBA00022989"/>
    </source>
</evidence>
<reference evidence="8" key="1">
    <citation type="submission" date="2023-07" db="EMBL/GenBank/DDBJ databases">
        <title>Black Yeasts Isolated from many extreme environments.</title>
        <authorList>
            <person name="Coleine C."/>
            <person name="Stajich J.E."/>
            <person name="Selbmann L."/>
        </authorList>
    </citation>
    <scope>NUCLEOTIDE SEQUENCE</scope>
    <source>
        <strain evidence="8">CCFEE 5485</strain>
    </source>
</reference>
<evidence type="ECO:0000256" key="1">
    <source>
        <dbReference type="ARBA" id="ARBA00004141"/>
    </source>
</evidence>
<keyword evidence="3 6" id="KW-0812">Transmembrane</keyword>
<dbReference type="InterPro" id="IPR020846">
    <property type="entry name" value="MFS_dom"/>
</dbReference>
<dbReference type="PANTHER" id="PTHR48022:SF37">
    <property type="entry name" value="MAJOR FACILITATOR SUPERFAMILY (MFS) PROFILE DOMAIN-CONTAINING PROTEIN-RELATED"/>
    <property type="match status" value="1"/>
</dbReference>
<dbReference type="Gene3D" id="1.20.1250.20">
    <property type="entry name" value="MFS general substrate transporter like domains"/>
    <property type="match status" value="1"/>
</dbReference>
<sequence>MPLNPKVYQFLISVFASVGSILYGYDLGVIAGAIASPDFKSRFNPTASESGAVVSVFTGGAFFGAAMAGALGDILGRRLTILVGAIIFVSMIGKGGPVGLRLM</sequence>
<evidence type="ECO:0000313" key="9">
    <source>
        <dbReference type="Proteomes" id="UP001274830"/>
    </source>
</evidence>
<evidence type="ECO:0000313" key="8">
    <source>
        <dbReference type="EMBL" id="KAK3669269.1"/>
    </source>
</evidence>
<organism evidence="8 9">
    <name type="scientific">Recurvomyces mirabilis</name>
    <dbReference type="NCBI Taxonomy" id="574656"/>
    <lineage>
        <taxon>Eukaryota</taxon>
        <taxon>Fungi</taxon>
        <taxon>Dikarya</taxon>
        <taxon>Ascomycota</taxon>
        <taxon>Pezizomycotina</taxon>
        <taxon>Dothideomycetes</taxon>
        <taxon>Dothideomycetidae</taxon>
        <taxon>Mycosphaerellales</taxon>
        <taxon>Teratosphaeriaceae</taxon>
        <taxon>Recurvomyces</taxon>
    </lineage>
</organism>
<gene>
    <name evidence="8" type="ORF">LTR78_010843</name>
</gene>
<keyword evidence="9" id="KW-1185">Reference proteome</keyword>
<dbReference type="InterPro" id="IPR050360">
    <property type="entry name" value="MFS_Sugar_Transporters"/>
</dbReference>
<dbReference type="InterPro" id="IPR036259">
    <property type="entry name" value="MFS_trans_sf"/>
</dbReference>
<keyword evidence="5 6" id="KW-0472">Membrane</keyword>
<comment type="subcellular location">
    <subcellularLocation>
        <location evidence="1">Membrane</location>
        <topology evidence="1">Multi-pass membrane protein</topology>
    </subcellularLocation>
</comment>
<dbReference type="PANTHER" id="PTHR48022">
    <property type="entry name" value="PLASTIDIC GLUCOSE TRANSPORTER 4"/>
    <property type="match status" value="1"/>
</dbReference>
<protein>
    <recommendedName>
        <fullName evidence="7">Major facilitator superfamily (MFS) profile domain-containing protein</fullName>
    </recommendedName>
</protein>
<name>A0AAE0TLX1_9PEZI</name>
<dbReference type="EMBL" id="JAUTXT010000093">
    <property type="protein sequence ID" value="KAK3669269.1"/>
    <property type="molecule type" value="Genomic_DNA"/>
</dbReference>
<accession>A0AAE0TLX1</accession>
<dbReference type="GO" id="GO:0016020">
    <property type="term" value="C:membrane"/>
    <property type="evidence" value="ECO:0007669"/>
    <property type="project" value="UniProtKB-SubCell"/>
</dbReference>
<feature type="transmembrane region" description="Helical" evidence="6">
    <location>
        <begin position="51"/>
        <end position="72"/>
    </location>
</feature>
<dbReference type="InterPro" id="IPR005828">
    <property type="entry name" value="MFS_sugar_transport-like"/>
</dbReference>
<feature type="transmembrane region" description="Helical" evidence="6">
    <location>
        <begin position="79"/>
        <end position="100"/>
    </location>
</feature>